<dbReference type="Proteomes" id="UP000182011">
    <property type="component" value="Unassembled WGS sequence"/>
</dbReference>
<accession>A0A0N7MSF5</accession>
<gene>
    <name evidence="3" type="ORF">JGI4_01025</name>
    <name evidence="2" type="ORF">JGI8_01496</name>
</gene>
<accession>A0A0P1M8R1</accession>
<accession>A0A0P1P550</accession>
<accession>A0A0P1LBI3</accession>
<evidence type="ECO:0008006" key="6">
    <source>
        <dbReference type="Google" id="ProtNLM"/>
    </source>
</evidence>
<dbReference type="Gene3D" id="2.60.40.10">
    <property type="entry name" value="Immunoglobulins"/>
    <property type="match status" value="1"/>
</dbReference>
<sequence>MKKALLLCLALSFMLATAGSVVEYFTAQSQNDNIIVRWKTSDETGVQKFILERSVNQLNEFTKLAEINPKGNNSIYEYVDASAFKQTDNIYAYRLQVVTSNGSFYVGPITVLHKVSSVKRTWGSIKAMFR</sequence>
<evidence type="ECO:0000313" key="5">
    <source>
        <dbReference type="Proteomes" id="UP000182200"/>
    </source>
</evidence>
<dbReference type="EMBL" id="CZVI01000022">
    <property type="protein sequence ID" value="CUS90976.1"/>
    <property type="molecule type" value="Genomic_DNA"/>
</dbReference>
<name>A0A0N7MSF5_9BACT</name>
<dbReference type="STRING" id="1633631.GCA_001442925_01024"/>
<dbReference type="AlphaFoldDB" id="A0A0N7MSF5"/>
<dbReference type="EMBL" id="FAOP01000004">
    <property type="protein sequence ID" value="CUU04459.1"/>
    <property type="molecule type" value="Genomic_DNA"/>
</dbReference>
<accession>A0A0P1LUI7</accession>
<accession>A0A0P1P6W3</accession>
<proteinExistence type="predicted"/>
<dbReference type="InterPro" id="IPR013783">
    <property type="entry name" value="Ig-like_fold"/>
</dbReference>
<reference evidence="2 5" key="2">
    <citation type="submission" date="2015-11" db="EMBL/GenBank/DDBJ databases">
        <authorList>
            <person name="Varghese N."/>
        </authorList>
    </citation>
    <scope>NUCLEOTIDE SEQUENCE [LARGE SCALE GENOMIC DNA]</scope>
    <source>
        <strain evidence="2 5">JGI-8</strain>
    </source>
</reference>
<feature type="signal peptide" evidence="1">
    <location>
        <begin position="1"/>
        <end position="18"/>
    </location>
</feature>
<evidence type="ECO:0000313" key="3">
    <source>
        <dbReference type="EMBL" id="CUU04459.1"/>
    </source>
</evidence>
<accession>A0A0P1M934</accession>
<dbReference type="Proteomes" id="UP000182200">
    <property type="component" value="Unassembled WGS sequence"/>
</dbReference>
<dbReference type="OrthoDB" id="882159at2"/>
<keyword evidence="1" id="KW-0732">Signal</keyword>
<accession>A0A0S4N161</accession>
<protein>
    <recommendedName>
        <fullName evidence="6">Purple acid Phosphatase, N-terminal domain</fullName>
    </recommendedName>
</protein>
<evidence type="ECO:0000313" key="2">
    <source>
        <dbReference type="EMBL" id="CUS90976.1"/>
    </source>
</evidence>
<accession>A0A0P1NU19</accession>
<dbReference type="RefSeq" id="WP_047134974.1">
    <property type="nucleotide sequence ID" value="NZ_CZVI01000022.1"/>
</dbReference>
<evidence type="ECO:0000313" key="4">
    <source>
        <dbReference type="Proteomes" id="UP000182011"/>
    </source>
</evidence>
<keyword evidence="5" id="KW-1185">Reference proteome</keyword>
<accession>A0A0P1L8X3</accession>
<evidence type="ECO:0000256" key="1">
    <source>
        <dbReference type="SAM" id="SignalP"/>
    </source>
</evidence>
<feature type="chain" id="PRO_5015043371" description="Purple acid Phosphatase, N-terminal domain" evidence="1">
    <location>
        <begin position="19"/>
        <end position="130"/>
    </location>
</feature>
<organism evidence="3 4">
    <name type="scientific">Candidatus Kryptonium thompsonii</name>
    <dbReference type="NCBI Taxonomy" id="1633631"/>
    <lineage>
        <taxon>Bacteria</taxon>
        <taxon>Pseudomonadati</taxon>
        <taxon>Candidatus Kryptoniota</taxon>
        <taxon>Candidatus Kryptonium</taxon>
    </lineage>
</organism>
<accession>A0A0P1M1Y5</accession>
<reference evidence="3 4" key="1">
    <citation type="submission" date="2015-11" db="EMBL/GenBank/DDBJ databases">
        <authorList>
            <person name="Zhang Y."/>
            <person name="Guo Z."/>
        </authorList>
    </citation>
    <scope>NUCLEOTIDE SEQUENCE [LARGE SCALE GENOMIC DNA]</scope>
    <source>
        <strain evidence="3">JGI-4</strain>
    </source>
</reference>